<dbReference type="RefSeq" id="WP_209366901.1">
    <property type="nucleotide sequence ID" value="NZ_CP046956.1"/>
</dbReference>
<evidence type="ECO:0000313" key="2">
    <source>
        <dbReference type="Proteomes" id="UP000665043"/>
    </source>
</evidence>
<proteinExistence type="predicted"/>
<reference evidence="1 2" key="1">
    <citation type="submission" date="2019-12" db="EMBL/GenBank/DDBJ databases">
        <title>The whole genome sequencing of a strain isolated from a Mars analog, Dalangtan Playa.</title>
        <authorList>
            <person name="Huang T."/>
        </authorList>
    </citation>
    <scope>NUCLEOTIDE SEQUENCE [LARGE SCALE GENOMIC DNA]</scope>
    <source>
        <strain evidence="1 2">DP4-553-S</strain>
    </source>
</reference>
<keyword evidence="2" id="KW-1185">Reference proteome</keyword>
<dbReference type="EMBL" id="CP046956">
    <property type="protein sequence ID" value="QTM98256.1"/>
    <property type="molecule type" value="Genomic_DNA"/>
</dbReference>
<organism evidence="1 2">
    <name type="scientific">Sediminibacillus dalangtanensis</name>
    <dbReference type="NCBI Taxonomy" id="2729421"/>
    <lineage>
        <taxon>Bacteria</taxon>
        <taxon>Bacillati</taxon>
        <taxon>Bacillota</taxon>
        <taxon>Bacilli</taxon>
        <taxon>Bacillales</taxon>
        <taxon>Bacillaceae</taxon>
        <taxon>Sediminibacillus</taxon>
    </lineage>
</organism>
<dbReference type="Proteomes" id="UP000665043">
    <property type="component" value="Chromosome"/>
</dbReference>
<name>A0ABX7VN56_9BACI</name>
<gene>
    <name evidence="1" type="ORF">ERJ70_02350</name>
</gene>
<protein>
    <submittedName>
        <fullName evidence="1">Uncharacterized protein</fullName>
    </submittedName>
</protein>
<sequence length="113" mass="13067">MKITPENTQFAAYSRLTVSAHLRNQLQNGASMSQQPQDISFSKFQQLLEQEKVVDQKNVREMSAFHRDALEAQMHYTNHSKRTLEVKEIMEKAFTLGLVDKDNTLINKVDEKV</sequence>
<evidence type="ECO:0000313" key="1">
    <source>
        <dbReference type="EMBL" id="QTM98256.1"/>
    </source>
</evidence>
<accession>A0ABX7VN56</accession>